<accession>E0DD75</accession>
<sequence>MTYNDHHPHPPQPLTPHTRPQLELITNTNYREPQHQTPGVSTCSGAAHGGFLSRDPAALPDHVRDSFHVDATSSAKRLGSPWDYGWLVQNIVLIPVIHPDRAAWSSRLRENLKVDGVRIVAPVRTTDGRFINAGWRASVFVPGELGWRGDETIAAALRLDKALAQITIPDSFHLIDRKDIFSVADHAAWREEHDLVVLDPKDPTHETVAEWMPQIRKLMQPLVDINNNALPNQVTHADMFATTVYAGDRMPAVTDVVGVAHPYGYTAALALVDALLMNVVDVSVIERFRHVAALEQLILRGLLYRLYVHALHPGASSNSGTNLGLVCHTIMAYMSQRHGTI</sequence>
<gene>
    <name evidence="1" type="ORF">HMPREF0299_6275</name>
</gene>
<dbReference type="AlphaFoldDB" id="E0DD75"/>
<dbReference type="EMBL" id="ACSH02000002">
    <property type="protein sequence ID" value="EFM50328.1"/>
    <property type="molecule type" value="Genomic_DNA"/>
</dbReference>
<dbReference type="Proteomes" id="UP000004218">
    <property type="component" value="Unassembled WGS sequence"/>
</dbReference>
<evidence type="ECO:0000313" key="1">
    <source>
        <dbReference type="EMBL" id="EFM50328.1"/>
    </source>
</evidence>
<dbReference type="OrthoDB" id="4427130at2"/>
<dbReference type="NCBIfam" id="TIGR02569">
    <property type="entry name" value="TIGR02569_actnb"/>
    <property type="match status" value="1"/>
</dbReference>
<reference evidence="1" key="1">
    <citation type="submission" date="2010-08" db="EMBL/GenBank/DDBJ databases">
        <authorList>
            <person name="Harkins D.M."/>
            <person name="Madupu R."/>
            <person name="Durkin A.S."/>
            <person name="Torralba M."/>
            <person name="Methe B."/>
            <person name="Sutton G.G."/>
            <person name="Nelson K.E."/>
        </authorList>
    </citation>
    <scope>NUCLEOTIDE SEQUENCE [LARGE SCALE GENOMIC DNA]</scope>
    <source>
        <strain evidence="1">ATCC 14266</strain>
    </source>
</reference>
<name>E0DD75_9CORY</name>
<keyword evidence="2" id="KW-1185">Reference proteome</keyword>
<evidence type="ECO:0000313" key="2">
    <source>
        <dbReference type="Proteomes" id="UP000004218"/>
    </source>
</evidence>
<proteinExistence type="predicted"/>
<protein>
    <submittedName>
        <fullName evidence="1">TIGR02569 family protein</fullName>
    </submittedName>
</protein>
<dbReference type="STRING" id="553207.HMPREF0299_6275"/>
<comment type="caution">
    <text evidence="1">The sequence shown here is derived from an EMBL/GenBank/DDBJ whole genome shotgun (WGS) entry which is preliminary data.</text>
</comment>
<organism evidence="1 2">
    <name type="scientific">Corynebacterium matruchotii ATCC 14266</name>
    <dbReference type="NCBI Taxonomy" id="553207"/>
    <lineage>
        <taxon>Bacteria</taxon>
        <taxon>Bacillati</taxon>
        <taxon>Actinomycetota</taxon>
        <taxon>Actinomycetes</taxon>
        <taxon>Mycobacteriales</taxon>
        <taxon>Corynebacteriaceae</taxon>
        <taxon>Corynebacterium</taxon>
    </lineage>
</organism>
<dbReference type="eggNOG" id="COG2334">
    <property type="taxonomic scope" value="Bacteria"/>
</dbReference>
<dbReference type="InterPro" id="IPR013402">
    <property type="entry name" value="CHP02569"/>
</dbReference>